<name>A0A098LKY1_9BACT</name>
<evidence type="ECO:0008006" key="3">
    <source>
        <dbReference type="Google" id="ProtNLM"/>
    </source>
</evidence>
<reference evidence="1 2" key="1">
    <citation type="submission" date="2014-09" db="EMBL/GenBank/DDBJ databases">
        <title>Sporocytophaga myxococcoides PG-01 genome sequencing.</title>
        <authorList>
            <person name="Liu L."/>
            <person name="Gao P.J."/>
            <person name="Chen G.J."/>
            <person name="Wang L.S."/>
        </authorList>
    </citation>
    <scope>NUCLEOTIDE SEQUENCE [LARGE SCALE GENOMIC DNA]</scope>
    <source>
        <strain evidence="1 2">PG-01</strain>
    </source>
</reference>
<dbReference type="Proteomes" id="UP000030185">
    <property type="component" value="Unassembled WGS sequence"/>
</dbReference>
<sequence length="101" mass="11967">MEKFNIQKKLSDNKETIDIVVSGDLSIKHSDFFFKELKEIKKVHKTYNILLMDIARIDIMCLQVLISFMIYLRNNDKEVNLKKELSEEMNQLLRNADMLSN</sequence>
<proteinExistence type="predicted"/>
<dbReference type="STRING" id="153721.MYP_4886"/>
<protein>
    <recommendedName>
        <fullName evidence="3">STAS domain-containing protein</fullName>
    </recommendedName>
</protein>
<evidence type="ECO:0000313" key="2">
    <source>
        <dbReference type="Proteomes" id="UP000030185"/>
    </source>
</evidence>
<organism evidence="1 2">
    <name type="scientific">Sporocytophaga myxococcoides</name>
    <dbReference type="NCBI Taxonomy" id="153721"/>
    <lineage>
        <taxon>Bacteria</taxon>
        <taxon>Pseudomonadati</taxon>
        <taxon>Bacteroidota</taxon>
        <taxon>Cytophagia</taxon>
        <taxon>Cytophagales</taxon>
        <taxon>Cytophagaceae</taxon>
        <taxon>Sporocytophaga</taxon>
    </lineage>
</organism>
<dbReference type="OrthoDB" id="9841013at2"/>
<comment type="caution">
    <text evidence="1">The sequence shown here is derived from an EMBL/GenBank/DDBJ whole genome shotgun (WGS) entry which is preliminary data.</text>
</comment>
<accession>A0A098LKY1</accession>
<keyword evidence="2" id="KW-1185">Reference proteome</keyword>
<gene>
    <name evidence="1" type="ORF">MYP_4886</name>
</gene>
<dbReference type="RefSeq" id="WP_045469549.1">
    <property type="nucleotide sequence ID" value="NZ_BBLT01000015.1"/>
</dbReference>
<dbReference type="AlphaFoldDB" id="A0A098LKY1"/>
<dbReference type="EMBL" id="BBLT01000015">
    <property type="protein sequence ID" value="GAL87656.1"/>
    <property type="molecule type" value="Genomic_DNA"/>
</dbReference>
<evidence type="ECO:0000313" key="1">
    <source>
        <dbReference type="EMBL" id="GAL87656.1"/>
    </source>
</evidence>